<dbReference type="AlphaFoldDB" id="A0A109G2B3"/>
<name>A0A109G2B3_BACMY</name>
<keyword evidence="1" id="KW-0378">Hydrolase</keyword>
<dbReference type="InterPro" id="IPR019292">
    <property type="entry name" value="McrC"/>
</dbReference>
<dbReference type="Proteomes" id="UP000065797">
    <property type="component" value="Unassembled WGS sequence"/>
</dbReference>
<protein>
    <submittedName>
        <fullName evidence="1">Restriction endonuclease</fullName>
    </submittedName>
</protein>
<dbReference type="PANTHER" id="PTHR38733:SF1">
    <property type="entry name" value="TYPE IV METHYL-DIRECTED RESTRICTION ENZYME ECOKMCRBC"/>
    <property type="match status" value="1"/>
</dbReference>
<sequence length="428" mass="50211">MQKLLEVREYDSITCNIGLQDNSQYKYLDEESFNQLEDLILSFSNEKEIDVANFFSLGSKRNVGKIICIKNYVGIVQLKNGMQIQVLPKIDLGDIADTKRIFLRMIKSMKDFPSKVFNDTNLNIEQMSLYEIFINLYTQEVRNLVKKGLKSTYYSEETNSNFYKGKLALNEHIRKNIVHRDRFYVSFDEFGLNSAENKLIKATLLKLMKISSSSENIRGMRQLLTNFELINASINYEKDFNKVIINRNNKEYEVLMQWSKVFLLNRSFTTFSGNSSGRALLFPMEKVFEAYVGRSLKKALADTNWNVSLQDRGYYLFERKFALKPDIVIKRNDTSRKIILDTKWKALYNNPRSNYGIVQADMYQMYAYAKKYNTNEIWMLYPINDEMINVENVEFKSDDNVVVKVFFVDVSNINESINDLIGLWDKRE</sequence>
<evidence type="ECO:0000313" key="1">
    <source>
        <dbReference type="EMBL" id="KWU58960.1"/>
    </source>
</evidence>
<evidence type="ECO:0000313" key="2">
    <source>
        <dbReference type="Proteomes" id="UP000065797"/>
    </source>
</evidence>
<proteinExistence type="predicted"/>
<keyword evidence="1" id="KW-0255">Endonuclease</keyword>
<dbReference type="PANTHER" id="PTHR38733">
    <property type="entry name" value="PROTEIN MCRC"/>
    <property type="match status" value="1"/>
</dbReference>
<dbReference type="RefSeq" id="WP_060750985.1">
    <property type="nucleotide sequence ID" value="NZ_LRPH01000070.1"/>
</dbReference>
<dbReference type="EMBL" id="LRPH01000070">
    <property type="protein sequence ID" value="KWU58960.1"/>
    <property type="molecule type" value="Genomic_DNA"/>
</dbReference>
<dbReference type="Pfam" id="PF10117">
    <property type="entry name" value="McrBC"/>
    <property type="match status" value="1"/>
</dbReference>
<gene>
    <name evidence="1" type="ORF">AWW70_19185</name>
</gene>
<accession>A0A109G2B3</accession>
<organism evidence="1 2">
    <name type="scientific">Bacillus mycoides</name>
    <dbReference type="NCBI Taxonomy" id="1405"/>
    <lineage>
        <taxon>Bacteria</taxon>
        <taxon>Bacillati</taxon>
        <taxon>Bacillota</taxon>
        <taxon>Bacilli</taxon>
        <taxon>Bacillales</taxon>
        <taxon>Bacillaceae</taxon>
        <taxon>Bacillus</taxon>
        <taxon>Bacillus cereus group</taxon>
    </lineage>
</organism>
<keyword evidence="1" id="KW-0540">Nuclease</keyword>
<dbReference type="REBASE" id="149789">
    <property type="entry name" value="Bmy815McrBCP"/>
</dbReference>
<reference evidence="1 2" key="1">
    <citation type="submission" date="2016-01" db="EMBL/GenBank/DDBJ databases">
        <authorList>
            <person name="McClelland M."/>
            <person name="Jain A."/>
            <person name="Saraogi P."/>
            <person name="Mendelson R."/>
            <person name="Westerman R."/>
            <person name="SanMiguel P."/>
            <person name="Csonka L."/>
        </authorList>
    </citation>
    <scope>NUCLEOTIDE SEQUENCE [LARGE SCALE GENOMIC DNA]</scope>
    <source>
        <strain evidence="1 2">PE8-15</strain>
    </source>
</reference>
<comment type="caution">
    <text evidence="1">The sequence shown here is derived from an EMBL/GenBank/DDBJ whole genome shotgun (WGS) entry which is preliminary data.</text>
</comment>
<dbReference type="GO" id="GO:0004519">
    <property type="term" value="F:endonuclease activity"/>
    <property type="evidence" value="ECO:0007669"/>
    <property type="project" value="UniProtKB-KW"/>
</dbReference>